<evidence type="ECO:0000313" key="2">
    <source>
        <dbReference type="EMBL" id="CAH1720894.1"/>
    </source>
</evidence>
<protein>
    <submittedName>
        <fullName evidence="2">Uncharacterized protein</fullName>
    </submittedName>
</protein>
<gene>
    <name evidence="2" type="ORF">APHIGO_LOCUS4165</name>
</gene>
<reference evidence="2" key="1">
    <citation type="submission" date="2022-02" db="EMBL/GenBank/DDBJ databases">
        <authorList>
            <person name="King R."/>
        </authorList>
    </citation>
    <scope>NUCLEOTIDE SEQUENCE</scope>
</reference>
<keyword evidence="1" id="KW-0812">Transmembrane</keyword>
<dbReference type="Proteomes" id="UP001154329">
    <property type="component" value="Chromosome 2"/>
</dbReference>
<evidence type="ECO:0000256" key="1">
    <source>
        <dbReference type="SAM" id="Phobius"/>
    </source>
</evidence>
<feature type="transmembrane region" description="Helical" evidence="1">
    <location>
        <begin position="28"/>
        <end position="49"/>
    </location>
</feature>
<reference evidence="2" key="2">
    <citation type="submission" date="2022-10" db="EMBL/GenBank/DDBJ databases">
        <authorList>
            <consortium name="ENA_rothamsted_submissions"/>
            <consortium name="culmorum"/>
            <person name="King R."/>
        </authorList>
    </citation>
    <scope>NUCLEOTIDE SEQUENCE</scope>
</reference>
<name>A0A9P0IVA8_APHGO</name>
<proteinExistence type="predicted"/>
<accession>A0A9P0IVA8</accession>
<feature type="transmembrane region" description="Helical" evidence="1">
    <location>
        <begin position="61"/>
        <end position="84"/>
    </location>
</feature>
<evidence type="ECO:0000313" key="3">
    <source>
        <dbReference type="Proteomes" id="UP001154329"/>
    </source>
</evidence>
<keyword evidence="1" id="KW-0472">Membrane</keyword>
<keyword evidence="3" id="KW-1185">Reference proteome</keyword>
<sequence length="111" mass="12830">MKRTYHLFLSLVSFKSNGLNRLQLQYHNQWVLVVHQLYALHAAITFIQVHLRKLNLLHGGVVYRCAFFVVGVDAVLFLAAWTLAMLSTTSAQNVMHFWDSTDHKLKYNSIV</sequence>
<keyword evidence="1" id="KW-1133">Transmembrane helix</keyword>
<dbReference type="EMBL" id="OU899035">
    <property type="protein sequence ID" value="CAH1720894.1"/>
    <property type="molecule type" value="Genomic_DNA"/>
</dbReference>
<organism evidence="2 3">
    <name type="scientific">Aphis gossypii</name>
    <name type="common">Cotton aphid</name>
    <dbReference type="NCBI Taxonomy" id="80765"/>
    <lineage>
        <taxon>Eukaryota</taxon>
        <taxon>Metazoa</taxon>
        <taxon>Ecdysozoa</taxon>
        <taxon>Arthropoda</taxon>
        <taxon>Hexapoda</taxon>
        <taxon>Insecta</taxon>
        <taxon>Pterygota</taxon>
        <taxon>Neoptera</taxon>
        <taxon>Paraneoptera</taxon>
        <taxon>Hemiptera</taxon>
        <taxon>Sternorrhyncha</taxon>
        <taxon>Aphidomorpha</taxon>
        <taxon>Aphidoidea</taxon>
        <taxon>Aphididae</taxon>
        <taxon>Aphidini</taxon>
        <taxon>Aphis</taxon>
        <taxon>Aphis</taxon>
    </lineage>
</organism>
<dbReference type="AlphaFoldDB" id="A0A9P0IVA8"/>